<protein>
    <submittedName>
        <fullName evidence="2">Uncharacterized protein</fullName>
    </submittedName>
</protein>
<evidence type="ECO:0000313" key="2">
    <source>
        <dbReference type="EMBL" id="KOM32536.1"/>
    </source>
</evidence>
<evidence type="ECO:0000313" key="1">
    <source>
        <dbReference type="EMBL" id="KAG2408417.1"/>
    </source>
</evidence>
<accession>A0A0L9TPY5</accession>
<evidence type="ECO:0000313" key="4">
    <source>
        <dbReference type="Proteomes" id="UP000743370"/>
    </source>
</evidence>
<dbReference type="EMBL" id="CM003371">
    <property type="protein sequence ID" value="KOM32536.1"/>
    <property type="molecule type" value="Genomic_DNA"/>
</dbReference>
<dbReference type="Proteomes" id="UP000743370">
    <property type="component" value="Unassembled WGS sequence"/>
</dbReference>
<reference evidence="2" key="2">
    <citation type="submission" date="2015-02" db="EMBL/GenBank/DDBJ databases">
        <authorList>
            <person name="Chooi Y.-H."/>
        </authorList>
    </citation>
    <scope>NUCLEOTIDE SEQUENCE</scope>
    <source>
        <tissue evidence="2">Seedling</tissue>
    </source>
</reference>
<dbReference type="AlphaFoldDB" id="A0A0L9TPY5"/>
<dbReference type="EMBL" id="JABFOF010000001">
    <property type="protein sequence ID" value="KAG2408417.1"/>
    <property type="molecule type" value="Genomic_DNA"/>
</dbReference>
<organism evidence="2 3">
    <name type="scientific">Phaseolus angularis</name>
    <name type="common">Azuki bean</name>
    <name type="synonym">Vigna angularis</name>
    <dbReference type="NCBI Taxonomy" id="3914"/>
    <lineage>
        <taxon>Eukaryota</taxon>
        <taxon>Viridiplantae</taxon>
        <taxon>Streptophyta</taxon>
        <taxon>Embryophyta</taxon>
        <taxon>Tracheophyta</taxon>
        <taxon>Spermatophyta</taxon>
        <taxon>Magnoliopsida</taxon>
        <taxon>eudicotyledons</taxon>
        <taxon>Gunneridae</taxon>
        <taxon>Pentapetalae</taxon>
        <taxon>rosids</taxon>
        <taxon>fabids</taxon>
        <taxon>Fabales</taxon>
        <taxon>Fabaceae</taxon>
        <taxon>Papilionoideae</taxon>
        <taxon>50 kb inversion clade</taxon>
        <taxon>NPAAA clade</taxon>
        <taxon>indigoferoid/millettioid clade</taxon>
        <taxon>Phaseoleae</taxon>
        <taxon>Vigna</taxon>
    </lineage>
</organism>
<dbReference type="Gramene" id="KOM32536">
    <property type="protein sequence ID" value="KOM32536"/>
    <property type="gene ID" value="LR48_Vigan01g209200"/>
</dbReference>
<name>A0A0L9TPY5_PHAAN</name>
<reference evidence="3" key="1">
    <citation type="journal article" date="2015" name="Proc. Natl. Acad. Sci. U.S.A.">
        <title>Genome sequencing of adzuki bean (Vigna angularis) provides insight into high starch and low fat accumulation and domestication.</title>
        <authorList>
            <person name="Yang K."/>
            <person name="Tian Z."/>
            <person name="Chen C."/>
            <person name="Luo L."/>
            <person name="Zhao B."/>
            <person name="Wang Z."/>
            <person name="Yu L."/>
            <person name="Li Y."/>
            <person name="Sun Y."/>
            <person name="Li W."/>
            <person name="Chen Y."/>
            <person name="Li Y."/>
            <person name="Zhang Y."/>
            <person name="Ai D."/>
            <person name="Zhao J."/>
            <person name="Shang C."/>
            <person name="Ma Y."/>
            <person name="Wu B."/>
            <person name="Wang M."/>
            <person name="Gao L."/>
            <person name="Sun D."/>
            <person name="Zhang P."/>
            <person name="Guo F."/>
            <person name="Wang W."/>
            <person name="Li Y."/>
            <person name="Wang J."/>
            <person name="Varshney R.K."/>
            <person name="Wang J."/>
            <person name="Ling H.Q."/>
            <person name="Wan P."/>
        </authorList>
    </citation>
    <scope>NUCLEOTIDE SEQUENCE</scope>
    <source>
        <strain evidence="3">cv. Jingnong 6</strain>
    </source>
</reference>
<sequence>METKEKMQAPSQEVVLPLLRLHPLAVLLTLGGGDEDAVEVTILALEEGPTVSLGLGREGGFRGEGGVLRIVLDGIGGGGGEGTLEVLEKRFAVGEGDGGDADGESVVDVLCA</sequence>
<dbReference type="Proteomes" id="UP000053144">
    <property type="component" value="Chromosome 1"/>
</dbReference>
<reference evidence="1 4" key="3">
    <citation type="submission" date="2020-05" db="EMBL/GenBank/DDBJ databases">
        <title>Vigna angularis (adzuki bean) Var. LongXiaoDou No. 4 denovo assembly.</title>
        <authorList>
            <person name="Xiang H."/>
        </authorList>
    </citation>
    <scope>NUCLEOTIDE SEQUENCE [LARGE SCALE GENOMIC DNA]</scope>
    <source>
        <tissue evidence="1">Leaf</tissue>
    </source>
</reference>
<gene>
    <name evidence="1" type="ORF">HKW66_Vig0032390</name>
    <name evidence="2" type="ORF">LR48_Vigan01g209200</name>
</gene>
<evidence type="ECO:0000313" key="3">
    <source>
        <dbReference type="Proteomes" id="UP000053144"/>
    </source>
</evidence>
<proteinExistence type="predicted"/>